<dbReference type="PANTHER" id="PTHR33490">
    <property type="entry name" value="BLR5614 PROTEIN-RELATED"/>
    <property type="match status" value="1"/>
</dbReference>
<evidence type="ECO:0000313" key="3">
    <source>
        <dbReference type="Proteomes" id="UP000680158"/>
    </source>
</evidence>
<dbReference type="InterPro" id="IPR038765">
    <property type="entry name" value="Papain-like_cys_pep_sf"/>
</dbReference>
<dbReference type="InterPro" id="IPR002931">
    <property type="entry name" value="Transglutaminase-like"/>
</dbReference>
<protein>
    <submittedName>
        <fullName evidence="2">Transglutaminase domain-containing protein</fullName>
    </submittedName>
</protein>
<dbReference type="Proteomes" id="UP000680158">
    <property type="component" value="Unassembled WGS sequence"/>
</dbReference>
<dbReference type="EMBL" id="JAGSPM010000009">
    <property type="protein sequence ID" value="MBR7747744.1"/>
    <property type="molecule type" value="Genomic_DNA"/>
</dbReference>
<organism evidence="2 3">
    <name type="scientific">Undibacterium baiyunense</name>
    <dbReference type="NCBI Taxonomy" id="2828731"/>
    <lineage>
        <taxon>Bacteria</taxon>
        <taxon>Pseudomonadati</taxon>
        <taxon>Pseudomonadota</taxon>
        <taxon>Betaproteobacteria</taxon>
        <taxon>Burkholderiales</taxon>
        <taxon>Oxalobacteraceae</taxon>
        <taxon>Undibacterium</taxon>
    </lineage>
</organism>
<dbReference type="PANTHER" id="PTHR33490:SF3">
    <property type="entry name" value="CONSERVED INTEGRAL MEMBRANE PROTEIN"/>
    <property type="match status" value="1"/>
</dbReference>
<accession>A0A941DFC3</accession>
<dbReference type="SUPFAM" id="SSF54001">
    <property type="entry name" value="Cysteine proteinases"/>
    <property type="match status" value="1"/>
</dbReference>
<dbReference type="Pfam" id="PF01841">
    <property type="entry name" value="Transglut_core"/>
    <property type="match status" value="1"/>
</dbReference>
<proteinExistence type="predicted"/>
<name>A0A941DFC3_9BURK</name>
<feature type="domain" description="Transglutaminase-like" evidence="1">
    <location>
        <begin position="31"/>
        <end position="133"/>
    </location>
</feature>
<gene>
    <name evidence="2" type="ORF">KDM92_14255</name>
</gene>
<dbReference type="Gene3D" id="3.10.620.30">
    <property type="match status" value="1"/>
</dbReference>
<sequence length="242" mass="27830">MEQFLRSTNLLDFNHDKIKQLISSKAWPSLPHTERIASIYDFVQNQIIFGYNEADDLPASRVLADGIGQCNTKTTLLMALLRSCEIPCRFHGFTIDKALQKGVISGLAYALAPRSIIHSWVEVWYQNRWINLEGFILDKPYLSSVQKQFMEIKGAFCGFGIATKSLVQPNIEWLGTDTYIQKEGINHDYGVFDAPDDFYLKHGSNLSGIKRFLFLHWIRKTLNHRVQNIRQGNWSSIKLPHK</sequence>
<comment type="caution">
    <text evidence="2">The sequence shown here is derived from an EMBL/GenBank/DDBJ whole genome shotgun (WGS) entry which is preliminary data.</text>
</comment>
<keyword evidence="3" id="KW-1185">Reference proteome</keyword>
<reference evidence="2 3" key="1">
    <citation type="submission" date="2021-04" db="EMBL/GenBank/DDBJ databases">
        <title>novel species isolated from subtropical streams in China.</title>
        <authorList>
            <person name="Lu H."/>
        </authorList>
    </citation>
    <scope>NUCLEOTIDE SEQUENCE [LARGE SCALE GENOMIC DNA]</scope>
    <source>
        <strain evidence="2 3">BYS107W</strain>
    </source>
</reference>
<dbReference type="AlphaFoldDB" id="A0A941DFC3"/>
<evidence type="ECO:0000259" key="1">
    <source>
        <dbReference type="Pfam" id="PF01841"/>
    </source>
</evidence>
<dbReference type="RefSeq" id="WP_212685125.1">
    <property type="nucleotide sequence ID" value="NZ_JAGSPM010000009.1"/>
</dbReference>
<evidence type="ECO:0000313" key="2">
    <source>
        <dbReference type="EMBL" id="MBR7747744.1"/>
    </source>
</evidence>